<evidence type="ECO:0008006" key="3">
    <source>
        <dbReference type="Google" id="ProtNLM"/>
    </source>
</evidence>
<protein>
    <recommendedName>
        <fullName evidence="3">SWIM-type domain-containing protein</fullName>
    </recommendedName>
</protein>
<feature type="non-terminal residue" evidence="1">
    <location>
        <position position="207"/>
    </location>
</feature>
<dbReference type="GeneID" id="20650512"/>
<keyword evidence="2" id="KW-1185">Reference proteome</keyword>
<dbReference type="KEGG" id="psoj:PHYSODRAFT_375697"/>
<sequence length="207" mass="23931">MLFTWSAHAGLDAFRAYMIRQWLNGNYSNWQCYVTPAGFATTNNPCETFKRALKRDYTQRRKLKMAVLLQHLRDCCSHRSMAKLNFNSKPANSRRLFARVTALRKRGHLREHVYERGSISYLLDDTPASIVRLVLVLPQRFYIPARNRSEEAVEVAAQFGINYARMETESQPSTGWPVDVDAGFCPCRYHGKFKTCTHLLYAQQLSS</sequence>
<name>G4YN51_PHYSP</name>
<reference evidence="1 2" key="1">
    <citation type="journal article" date="2006" name="Science">
        <title>Phytophthora genome sequences uncover evolutionary origins and mechanisms of pathogenesis.</title>
        <authorList>
            <person name="Tyler B.M."/>
            <person name="Tripathy S."/>
            <person name="Zhang X."/>
            <person name="Dehal P."/>
            <person name="Jiang R.H."/>
            <person name="Aerts A."/>
            <person name="Arredondo F.D."/>
            <person name="Baxter L."/>
            <person name="Bensasson D."/>
            <person name="Beynon J.L."/>
            <person name="Chapman J."/>
            <person name="Damasceno C.M."/>
            <person name="Dorrance A.E."/>
            <person name="Dou D."/>
            <person name="Dickerman A.W."/>
            <person name="Dubchak I.L."/>
            <person name="Garbelotto M."/>
            <person name="Gijzen M."/>
            <person name="Gordon S.G."/>
            <person name="Govers F."/>
            <person name="Grunwald N.J."/>
            <person name="Huang W."/>
            <person name="Ivors K.L."/>
            <person name="Jones R.W."/>
            <person name="Kamoun S."/>
            <person name="Krampis K."/>
            <person name="Lamour K.H."/>
            <person name="Lee M.K."/>
            <person name="McDonald W.H."/>
            <person name="Medina M."/>
            <person name="Meijer H.J."/>
            <person name="Nordberg E.K."/>
            <person name="Maclean D.J."/>
            <person name="Ospina-Giraldo M.D."/>
            <person name="Morris P.F."/>
            <person name="Phuntumart V."/>
            <person name="Putnam N.H."/>
            <person name="Rash S."/>
            <person name="Rose J.K."/>
            <person name="Sakihama Y."/>
            <person name="Salamov A.A."/>
            <person name="Savidor A."/>
            <person name="Scheuring C.F."/>
            <person name="Smith B.M."/>
            <person name="Sobral B.W."/>
            <person name="Terry A."/>
            <person name="Torto-Alalibo T.A."/>
            <person name="Win J."/>
            <person name="Xu Z."/>
            <person name="Zhang H."/>
            <person name="Grigoriev I.V."/>
            <person name="Rokhsar D.S."/>
            <person name="Boore J.L."/>
        </authorList>
    </citation>
    <scope>NUCLEOTIDE SEQUENCE [LARGE SCALE GENOMIC DNA]</scope>
    <source>
        <strain evidence="1 2">P6497</strain>
    </source>
</reference>
<evidence type="ECO:0000313" key="2">
    <source>
        <dbReference type="Proteomes" id="UP000002640"/>
    </source>
</evidence>
<evidence type="ECO:0000313" key="1">
    <source>
        <dbReference type="EMBL" id="EGZ29846.1"/>
    </source>
</evidence>
<dbReference type="RefSeq" id="XP_009517121.1">
    <property type="nucleotide sequence ID" value="XM_009518826.1"/>
</dbReference>
<organism evidence="1 2">
    <name type="scientific">Phytophthora sojae (strain P6497)</name>
    <name type="common">Soybean stem and root rot agent</name>
    <name type="synonym">Phytophthora megasperma f. sp. glycines</name>
    <dbReference type="NCBI Taxonomy" id="1094619"/>
    <lineage>
        <taxon>Eukaryota</taxon>
        <taxon>Sar</taxon>
        <taxon>Stramenopiles</taxon>
        <taxon>Oomycota</taxon>
        <taxon>Peronosporomycetes</taxon>
        <taxon>Peronosporales</taxon>
        <taxon>Peronosporaceae</taxon>
        <taxon>Phytophthora</taxon>
    </lineage>
</organism>
<dbReference type="Proteomes" id="UP000002640">
    <property type="component" value="Unassembled WGS sequence"/>
</dbReference>
<dbReference type="EMBL" id="JH159151">
    <property type="protein sequence ID" value="EGZ29846.1"/>
    <property type="molecule type" value="Genomic_DNA"/>
</dbReference>
<dbReference type="InParanoid" id="G4YN51"/>
<dbReference type="AlphaFoldDB" id="G4YN51"/>
<gene>
    <name evidence="1" type="ORF">PHYSODRAFT_375697</name>
</gene>
<proteinExistence type="predicted"/>
<dbReference type="OMA" id="FRAYMIR"/>
<accession>G4YN51</accession>